<gene>
    <name evidence="9" type="primary">cobA</name>
    <name evidence="9" type="ORF">DU504_00510</name>
</gene>
<evidence type="ECO:0000256" key="4">
    <source>
        <dbReference type="ARBA" id="ARBA00022679"/>
    </source>
</evidence>
<dbReference type="PANTHER" id="PTHR45790">
    <property type="entry name" value="SIROHEME SYNTHASE-RELATED"/>
    <property type="match status" value="1"/>
</dbReference>
<feature type="region of interest" description="Disordered" evidence="7">
    <location>
        <begin position="326"/>
        <end position="360"/>
    </location>
</feature>
<dbReference type="RefSeq" id="WP_114447469.1">
    <property type="nucleotide sequence ID" value="NZ_QPHM01000001.1"/>
</dbReference>
<organism evidence="9 10">
    <name type="scientific">Haloplanus salinus</name>
    <dbReference type="NCBI Taxonomy" id="1126245"/>
    <lineage>
        <taxon>Archaea</taxon>
        <taxon>Methanobacteriati</taxon>
        <taxon>Methanobacteriota</taxon>
        <taxon>Stenosarchaea group</taxon>
        <taxon>Halobacteria</taxon>
        <taxon>Halobacteriales</taxon>
        <taxon>Haloferacaceae</taxon>
        <taxon>Haloplanus</taxon>
    </lineage>
</organism>
<dbReference type="OrthoDB" id="42238at2157"/>
<reference evidence="9 10" key="1">
    <citation type="submission" date="2018-07" db="EMBL/GenBank/DDBJ databases">
        <title>Genome sequences of Haloplanus salinus JCM 18368T.</title>
        <authorList>
            <person name="Kim Y.B."/>
            <person name="Roh S.W."/>
        </authorList>
    </citation>
    <scope>NUCLEOTIDE SEQUENCE [LARGE SCALE GENOMIC DNA]</scope>
    <source>
        <strain evidence="9 10">JCM 18368</strain>
    </source>
</reference>
<dbReference type="GO" id="GO:0004851">
    <property type="term" value="F:uroporphyrin-III C-methyltransferase activity"/>
    <property type="evidence" value="ECO:0007669"/>
    <property type="project" value="UniProtKB-EC"/>
</dbReference>
<dbReference type="InterPro" id="IPR014777">
    <property type="entry name" value="4pyrrole_Mease_sub1"/>
</dbReference>
<evidence type="ECO:0000313" key="10">
    <source>
        <dbReference type="Proteomes" id="UP000252189"/>
    </source>
</evidence>
<name>A0A368N8L1_9EURY</name>
<dbReference type="Pfam" id="PF00590">
    <property type="entry name" value="TP_methylase"/>
    <property type="match status" value="1"/>
</dbReference>
<keyword evidence="4 9" id="KW-0808">Transferase</keyword>
<evidence type="ECO:0000313" key="9">
    <source>
        <dbReference type="EMBL" id="RCU45915.1"/>
    </source>
</evidence>
<dbReference type="InterPro" id="IPR006366">
    <property type="entry name" value="CobA/CysG_C"/>
</dbReference>
<dbReference type="InterPro" id="IPR014776">
    <property type="entry name" value="4pyrrole_Mease_sub2"/>
</dbReference>
<keyword evidence="5" id="KW-0949">S-adenosyl-L-methionine</keyword>
<dbReference type="FunFam" id="3.40.1010.10:FF:000001">
    <property type="entry name" value="Siroheme synthase"/>
    <property type="match status" value="1"/>
</dbReference>
<dbReference type="GO" id="GO:0019354">
    <property type="term" value="P:siroheme biosynthetic process"/>
    <property type="evidence" value="ECO:0007669"/>
    <property type="project" value="InterPro"/>
</dbReference>
<dbReference type="EC" id="2.1.1.107" evidence="2"/>
<evidence type="ECO:0000256" key="6">
    <source>
        <dbReference type="ARBA" id="ARBA00023244"/>
    </source>
</evidence>
<evidence type="ECO:0000256" key="2">
    <source>
        <dbReference type="ARBA" id="ARBA00012162"/>
    </source>
</evidence>
<dbReference type="PROSITE" id="PS00839">
    <property type="entry name" value="SUMT_1"/>
    <property type="match status" value="1"/>
</dbReference>
<evidence type="ECO:0000256" key="3">
    <source>
        <dbReference type="ARBA" id="ARBA00022603"/>
    </source>
</evidence>
<dbReference type="InterPro" id="IPR035996">
    <property type="entry name" value="4pyrrol_Methylase_sf"/>
</dbReference>
<sequence>MDDDSARGSARDRSAVARGAARPTFDDWTAVPERARAASGTVYLVGAGPGDPDLLTVRAHRLLETADVVFHDALTRETLVDRIPRSVDAVDVRKRAERRTPQSEINALLVERASDGDAVVRLKGDDRFVFGRGGEEAKHLAERGVAFEVVPGVSSVIAAPGLAGIPLTHRGISSRFTVITGHETPEKDGRSLDWAAIADEIAGGATLVVLTGDPNHSGHQFLGKVERAVEAPVTVVPGISSLQMAASRARTPMEDAAVVTLHRSGDLGPALDHLADAAGDRHLLVLPRPFDWMPGDVAELLVDSGADPALDALVLERLTHPDERVTRTSLGDLRESAGGSDRGSTPYSDLSVLVERAGGE</sequence>
<dbReference type="Gene3D" id="3.40.1010.10">
    <property type="entry name" value="Cobalt-precorrin-4 Transmethylase, Domain 1"/>
    <property type="match status" value="1"/>
</dbReference>
<keyword evidence="6" id="KW-0627">Porphyrin biosynthesis</keyword>
<dbReference type="Gene3D" id="3.30.950.10">
    <property type="entry name" value="Methyltransferase, Cobalt-precorrin-4 Transmethylase, Domain 2"/>
    <property type="match status" value="2"/>
</dbReference>
<keyword evidence="3 9" id="KW-0489">Methyltransferase</keyword>
<dbReference type="GO" id="GO:0032259">
    <property type="term" value="P:methylation"/>
    <property type="evidence" value="ECO:0007669"/>
    <property type="project" value="UniProtKB-KW"/>
</dbReference>
<evidence type="ECO:0000259" key="8">
    <source>
        <dbReference type="Pfam" id="PF00590"/>
    </source>
</evidence>
<protein>
    <recommendedName>
        <fullName evidence="2">uroporphyrinogen-III C-methyltransferase</fullName>
        <ecNumber evidence="2">2.1.1.107</ecNumber>
    </recommendedName>
</protein>
<keyword evidence="10" id="KW-1185">Reference proteome</keyword>
<evidence type="ECO:0000256" key="1">
    <source>
        <dbReference type="ARBA" id="ARBA00011738"/>
    </source>
</evidence>
<dbReference type="AlphaFoldDB" id="A0A368N8L1"/>
<dbReference type="EMBL" id="QPHM01000001">
    <property type="protein sequence ID" value="RCU45915.1"/>
    <property type="molecule type" value="Genomic_DNA"/>
</dbReference>
<evidence type="ECO:0000256" key="5">
    <source>
        <dbReference type="ARBA" id="ARBA00022691"/>
    </source>
</evidence>
<dbReference type="NCBIfam" id="TIGR01469">
    <property type="entry name" value="cobA_cysG_Cterm"/>
    <property type="match status" value="1"/>
</dbReference>
<evidence type="ECO:0000256" key="7">
    <source>
        <dbReference type="SAM" id="MobiDB-lite"/>
    </source>
</evidence>
<feature type="domain" description="Tetrapyrrole methylase" evidence="8">
    <location>
        <begin position="41"/>
        <end position="214"/>
    </location>
</feature>
<dbReference type="InterPro" id="IPR000878">
    <property type="entry name" value="4pyrrol_Mease"/>
</dbReference>
<comment type="subunit">
    <text evidence="1">Homodimer.</text>
</comment>
<dbReference type="InterPro" id="IPR003043">
    <property type="entry name" value="Uropor_MeTrfase_CS"/>
</dbReference>
<dbReference type="CDD" id="cd11642">
    <property type="entry name" value="SUMT"/>
    <property type="match status" value="1"/>
</dbReference>
<accession>A0A368N8L1</accession>
<dbReference type="SUPFAM" id="SSF53790">
    <property type="entry name" value="Tetrapyrrole methylase"/>
    <property type="match status" value="2"/>
</dbReference>
<comment type="caution">
    <text evidence="9">The sequence shown here is derived from an EMBL/GenBank/DDBJ whole genome shotgun (WGS) entry which is preliminary data.</text>
</comment>
<dbReference type="PANTHER" id="PTHR45790:SF3">
    <property type="entry name" value="S-ADENOSYL-L-METHIONINE-DEPENDENT UROPORPHYRINOGEN III METHYLTRANSFERASE, CHLOROPLASTIC"/>
    <property type="match status" value="1"/>
</dbReference>
<dbReference type="NCBIfam" id="NF004790">
    <property type="entry name" value="PRK06136.1"/>
    <property type="match status" value="1"/>
</dbReference>
<proteinExistence type="predicted"/>
<dbReference type="Proteomes" id="UP000252189">
    <property type="component" value="Unassembled WGS sequence"/>
</dbReference>
<dbReference type="InterPro" id="IPR050161">
    <property type="entry name" value="Siro_Cobalamin_biosynth"/>
</dbReference>